<keyword evidence="9" id="KW-1133">Transmembrane helix</keyword>
<evidence type="ECO:0000313" key="12">
    <source>
        <dbReference type="EMBL" id="MBG0564612.1"/>
    </source>
</evidence>
<dbReference type="PANTHER" id="PTHR24421:SF10">
    <property type="entry name" value="NITRATE_NITRITE SENSOR PROTEIN NARQ"/>
    <property type="match status" value="1"/>
</dbReference>
<dbReference type="GO" id="GO:0016020">
    <property type="term" value="C:membrane"/>
    <property type="evidence" value="ECO:0007669"/>
    <property type="project" value="InterPro"/>
</dbReference>
<reference evidence="12" key="1">
    <citation type="submission" date="2020-11" db="EMBL/GenBank/DDBJ databases">
        <title>Isolation and identification of active actinomycetes.</title>
        <authorList>
            <person name="Sun X."/>
        </authorList>
    </citation>
    <scope>NUCLEOTIDE SEQUENCE</scope>
    <source>
        <strain evidence="12">NEAU-A11</strain>
    </source>
</reference>
<dbReference type="GO" id="GO:0000155">
    <property type="term" value="F:phosphorelay sensor kinase activity"/>
    <property type="evidence" value="ECO:0007669"/>
    <property type="project" value="InterPro"/>
</dbReference>
<dbReference type="Proteomes" id="UP000598146">
    <property type="component" value="Unassembled WGS sequence"/>
</dbReference>
<sequence>MKRAMAALTVAAYLTLLVDVLGDNRPAASLLPATAFLLVATLGFEWVQRRGGRWAGYAHVAVLFLIGFAVFAVSEASLGATLMLVVLVSQAVLLLPVAAVVVVVVSLPLFHAGMALDEGLREGLGLLAAAVFAAAVTKLLVREQQARAELAGAHARLREYAVQVEGLAAAQERNRVARDIHDGLGHALTVVQMQIKAARALLGPRPERADEMLAKAQEQAEEALREVRRSVGALREPRPAVPLPDALRALADETSAAGVPTEVDVTGMTRRLLAAAEESLFRAAQEGLTNVRKHARATRASLVLDYSRASAVRLEVRDDGDGVGEGEGFGLLGLRERATQVGGHMTFESVPGGGSTLRMEVPG</sequence>
<comment type="caution">
    <text evidence="12">The sequence shown here is derived from an EMBL/GenBank/DDBJ whole genome shotgun (WGS) entry which is preliminary data.</text>
</comment>
<gene>
    <name evidence="12" type="ORF">I4J89_24490</name>
</gene>
<dbReference type="InterPro" id="IPR003594">
    <property type="entry name" value="HATPase_dom"/>
</dbReference>
<evidence type="ECO:0000256" key="3">
    <source>
        <dbReference type="ARBA" id="ARBA00022553"/>
    </source>
</evidence>
<dbReference type="InterPro" id="IPR011712">
    <property type="entry name" value="Sig_transdc_His_kin_sub3_dim/P"/>
</dbReference>
<evidence type="ECO:0000256" key="7">
    <source>
        <dbReference type="ARBA" id="ARBA00022840"/>
    </source>
</evidence>
<evidence type="ECO:0000259" key="10">
    <source>
        <dbReference type="Pfam" id="PF02518"/>
    </source>
</evidence>
<dbReference type="PANTHER" id="PTHR24421">
    <property type="entry name" value="NITRATE/NITRITE SENSOR PROTEIN NARX-RELATED"/>
    <property type="match status" value="1"/>
</dbReference>
<keyword evidence="7" id="KW-0067">ATP-binding</keyword>
<keyword evidence="8" id="KW-0902">Two-component regulatory system</keyword>
<keyword evidence="4" id="KW-0808">Transferase</keyword>
<comment type="catalytic activity">
    <reaction evidence="1">
        <text>ATP + protein L-histidine = ADP + protein N-phospho-L-histidine.</text>
        <dbReference type="EC" id="2.7.13.3"/>
    </reaction>
</comment>
<dbReference type="Pfam" id="PF02518">
    <property type="entry name" value="HATPase_c"/>
    <property type="match status" value="1"/>
</dbReference>
<evidence type="ECO:0000256" key="4">
    <source>
        <dbReference type="ARBA" id="ARBA00022679"/>
    </source>
</evidence>
<evidence type="ECO:0000256" key="9">
    <source>
        <dbReference type="SAM" id="Phobius"/>
    </source>
</evidence>
<dbReference type="Gene3D" id="1.20.5.1930">
    <property type="match status" value="1"/>
</dbReference>
<dbReference type="InterPro" id="IPR036890">
    <property type="entry name" value="HATPase_C_sf"/>
</dbReference>
<dbReference type="GO" id="GO:0005524">
    <property type="term" value="F:ATP binding"/>
    <property type="evidence" value="ECO:0007669"/>
    <property type="project" value="UniProtKB-KW"/>
</dbReference>
<organism evidence="12 13">
    <name type="scientific">Actinoplanes aureus</name>
    <dbReference type="NCBI Taxonomy" id="2792083"/>
    <lineage>
        <taxon>Bacteria</taxon>
        <taxon>Bacillati</taxon>
        <taxon>Actinomycetota</taxon>
        <taxon>Actinomycetes</taxon>
        <taxon>Micromonosporales</taxon>
        <taxon>Micromonosporaceae</taxon>
        <taxon>Actinoplanes</taxon>
    </lineage>
</organism>
<name>A0A931FZC3_9ACTN</name>
<dbReference type="Gene3D" id="3.30.565.10">
    <property type="entry name" value="Histidine kinase-like ATPase, C-terminal domain"/>
    <property type="match status" value="1"/>
</dbReference>
<evidence type="ECO:0000256" key="5">
    <source>
        <dbReference type="ARBA" id="ARBA00022741"/>
    </source>
</evidence>
<feature type="domain" description="Signal transduction histidine kinase subgroup 3 dimerisation and phosphoacceptor" evidence="11">
    <location>
        <begin position="172"/>
        <end position="237"/>
    </location>
</feature>
<dbReference type="EMBL" id="JADQTO010000011">
    <property type="protein sequence ID" value="MBG0564612.1"/>
    <property type="molecule type" value="Genomic_DNA"/>
</dbReference>
<dbReference type="InterPro" id="IPR050482">
    <property type="entry name" value="Sensor_HK_TwoCompSys"/>
</dbReference>
<keyword evidence="6 12" id="KW-0418">Kinase</keyword>
<feature type="transmembrane region" description="Helical" evidence="9">
    <location>
        <begin position="80"/>
        <end position="111"/>
    </location>
</feature>
<proteinExistence type="predicted"/>
<dbReference type="GO" id="GO:0046983">
    <property type="term" value="F:protein dimerization activity"/>
    <property type="evidence" value="ECO:0007669"/>
    <property type="project" value="InterPro"/>
</dbReference>
<feature type="transmembrane region" description="Helical" evidence="9">
    <location>
        <begin position="123"/>
        <end position="141"/>
    </location>
</feature>
<evidence type="ECO:0000259" key="11">
    <source>
        <dbReference type="Pfam" id="PF07730"/>
    </source>
</evidence>
<keyword evidence="5" id="KW-0547">Nucleotide-binding</keyword>
<feature type="domain" description="Histidine kinase/HSP90-like ATPase" evidence="10">
    <location>
        <begin position="277"/>
        <end position="362"/>
    </location>
</feature>
<feature type="transmembrane region" description="Helical" evidence="9">
    <location>
        <begin position="54"/>
        <end position="74"/>
    </location>
</feature>
<accession>A0A931FZC3</accession>
<dbReference type="AlphaFoldDB" id="A0A931FZC3"/>
<keyword evidence="9" id="KW-0472">Membrane</keyword>
<evidence type="ECO:0000256" key="2">
    <source>
        <dbReference type="ARBA" id="ARBA00012438"/>
    </source>
</evidence>
<evidence type="ECO:0000256" key="1">
    <source>
        <dbReference type="ARBA" id="ARBA00000085"/>
    </source>
</evidence>
<dbReference type="EC" id="2.7.13.3" evidence="2"/>
<evidence type="ECO:0000313" key="13">
    <source>
        <dbReference type="Proteomes" id="UP000598146"/>
    </source>
</evidence>
<evidence type="ECO:0000256" key="8">
    <source>
        <dbReference type="ARBA" id="ARBA00023012"/>
    </source>
</evidence>
<evidence type="ECO:0000256" key="6">
    <source>
        <dbReference type="ARBA" id="ARBA00022777"/>
    </source>
</evidence>
<keyword evidence="13" id="KW-1185">Reference proteome</keyword>
<keyword evidence="9" id="KW-0812">Transmembrane</keyword>
<dbReference type="RefSeq" id="WP_196416385.1">
    <property type="nucleotide sequence ID" value="NZ_JADQTO010000011.1"/>
</dbReference>
<keyword evidence="3" id="KW-0597">Phosphoprotein</keyword>
<dbReference type="SUPFAM" id="SSF55874">
    <property type="entry name" value="ATPase domain of HSP90 chaperone/DNA topoisomerase II/histidine kinase"/>
    <property type="match status" value="1"/>
</dbReference>
<feature type="transmembrane region" description="Helical" evidence="9">
    <location>
        <begin position="32"/>
        <end position="47"/>
    </location>
</feature>
<protein>
    <recommendedName>
        <fullName evidence="2">histidine kinase</fullName>
        <ecNumber evidence="2">2.7.13.3</ecNumber>
    </recommendedName>
</protein>
<dbReference type="Pfam" id="PF07730">
    <property type="entry name" value="HisKA_3"/>
    <property type="match status" value="1"/>
</dbReference>